<feature type="non-terminal residue" evidence="6">
    <location>
        <position position="1"/>
    </location>
</feature>
<dbReference type="SUPFAM" id="SSF52540">
    <property type="entry name" value="P-loop containing nucleoside triphosphate hydrolases"/>
    <property type="match status" value="1"/>
</dbReference>
<dbReference type="AlphaFoldDB" id="A0A6A7C683"/>
<name>A0A6A7C683_9PEZI</name>
<dbReference type="InterPro" id="IPR003593">
    <property type="entry name" value="AAA+_ATPase"/>
</dbReference>
<dbReference type="SMART" id="SM00382">
    <property type="entry name" value="AAA"/>
    <property type="match status" value="1"/>
</dbReference>
<evidence type="ECO:0000259" key="5">
    <source>
        <dbReference type="SMART" id="SM00382"/>
    </source>
</evidence>
<proteinExistence type="inferred from homology"/>
<evidence type="ECO:0000256" key="1">
    <source>
        <dbReference type="ARBA" id="ARBA00010322"/>
    </source>
</evidence>
<dbReference type="GO" id="GO:0005524">
    <property type="term" value="F:ATP binding"/>
    <property type="evidence" value="ECO:0007669"/>
    <property type="project" value="UniProtKB-KW"/>
</dbReference>
<dbReference type="Pfam" id="PF03969">
    <property type="entry name" value="AFG1_ATPase"/>
    <property type="match status" value="2"/>
</dbReference>
<dbReference type="GO" id="GO:0016887">
    <property type="term" value="F:ATP hydrolysis activity"/>
    <property type="evidence" value="ECO:0007669"/>
    <property type="project" value="InterPro"/>
</dbReference>
<organism evidence="6 7">
    <name type="scientific">Piedraia hortae CBS 480.64</name>
    <dbReference type="NCBI Taxonomy" id="1314780"/>
    <lineage>
        <taxon>Eukaryota</taxon>
        <taxon>Fungi</taxon>
        <taxon>Dikarya</taxon>
        <taxon>Ascomycota</taxon>
        <taxon>Pezizomycotina</taxon>
        <taxon>Dothideomycetes</taxon>
        <taxon>Dothideomycetidae</taxon>
        <taxon>Capnodiales</taxon>
        <taxon>Piedraiaceae</taxon>
        <taxon>Piedraia</taxon>
    </lineage>
</organism>
<feature type="non-terminal residue" evidence="6">
    <location>
        <position position="559"/>
    </location>
</feature>
<dbReference type="GO" id="GO:0005739">
    <property type="term" value="C:mitochondrion"/>
    <property type="evidence" value="ECO:0007669"/>
    <property type="project" value="TreeGrafter"/>
</dbReference>
<evidence type="ECO:0000313" key="7">
    <source>
        <dbReference type="Proteomes" id="UP000799421"/>
    </source>
</evidence>
<comment type="similarity">
    <text evidence="1">Belongs to the AFG1 ATPase family.</text>
</comment>
<feature type="domain" description="AAA+ ATPase" evidence="5">
    <location>
        <begin position="101"/>
        <end position="243"/>
    </location>
</feature>
<keyword evidence="7" id="KW-1185">Reference proteome</keyword>
<dbReference type="InterPro" id="IPR005654">
    <property type="entry name" value="ATPase_AFG1-like"/>
</dbReference>
<dbReference type="CDD" id="cd00009">
    <property type="entry name" value="AAA"/>
    <property type="match status" value="1"/>
</dbReference>
<evidence type="ECO:0000313" key="6">
    <source>
        <dbReference type="EMBL" id="KAF2862950.1"/>
    </source>
</evidence>
<sequence>TTLTITNPLVNYRALIATKRIVPDQAQLRLALHLEKLYDRLKNYEPEIEYRVRLKEVTRTISNSPSNVPLSWGFPRSRQDATSLALTRRLTHHESAVQLNSPQGLLLHGEVGTGKSMLIDLLADCLPTAKKRRLHFNTFMLEILSKLETYRLQPSTSISEPPEEKFTLLRLAREMIRTNPILFLDEFQMPDRAASKILSHLLTAFFHLGGVLVATSNRMPEELAKASGLAMPPPRRLLWGKFLPAKPSLEGRNEFADFLEVLKARCEIWDMTTSHDYRRRATTPEYFSPSLKILSKSLNLPTSTPWQTDEICIYSRKVTIPRHFRGITMWTFSQLCEATLGPADYLTLASRYHTFILTHVPVLTTNLKNEARRLITLLDALYECKCRLCLHLEQNIRPDGIFFPADESAEQREGGDAVYAETVAEVYQDLSAPFRPNVLTKNPEFGEEKGETSVDFGKTAAFTGEDERFAYKRAQSRIWELCSREYWERVRHVPLERGRRGWEGRKGPVPLEGSHKGGKGNEDTEEAKPKFDFTHFWGMMKWGRRAGNWGQGVEGVKAR</sequence>
<dbReference type="Gene3D" id="3.40.50.300">
    <property type="entry name" value="P-loop containing nucleotide triphosphate hydrolases"/>
    <property type="match status" value="1"/>
</dbReference>
<dbReference type="OrthoDB" id="548867at2759"/>
<evidence type="ECO:0000256" key="3">
    <source>
        <dbReference type="ARBA" id="ARBA00022840"/>
    </source>
</evidence>
<feature type="region of interest" description="Disordered" evidence="4">
    <location>
        <begin position="500"/>
        <end position="527"/>
    </location>
</feature>
<dbReference type="NCBIfam" id="NF040713">
    <property type="entry name" value="ZapE"/>
    <property type="match status" value="1"/>
</dbReference>
<protein>
    <recommendedName>
        <fullName evidence="5">AAA+ ATPase domain-containing protein</fullName>
    </recommendedName>
</protein>
<dbReference type="InterPro" id="IPR027417">
    <property type="entry name" value="P-loop_NTPase"/>
</dbReference>
<evidence type="ECO:0000256" key="2">
    <source>
        <dbReference type="ARBA" id="ARBA00022741"/>
    </source>
</evidence>
<reference evidence="6" key="1">
    <citation type="journal article" date="2020" name="Stud. Mycol.">
        <title>101 Dothideomycetes genomes: a test case for predicting lifestyles and emergence of pathogens.</title>
        <authorList>
            <person name="Haridas S."/>
            <person name="Albert R."/>
            <person name="Binder M."/>
            <person name="Bloem J."/>
            <person name="Labutti K."/>
            <person name="Salamov A."/>
            <person name="Andreopoulos B."/>
            <person name="Baker S."/>
            <person name="Barry K."/>
            <person name="Bills G."/>
            <person name="Bluhm B."/>
            <person name="Cannon C."/>
            <person name="Castanera R."/>
            <person name="Culley D."/>
            <person name="Daum C."/>
            <person name="Ezra D."/>
            <person name="Gonzalez J."/>
            <person name="Henrissat B."/>
            <person name="Kuo A."/>
            <person name="Liang C."/>
            <person name="Lipzen A."/>
            <person name="Lutzoni F."/>
            <person name="Magnuson J."/>
            <person name="Mondo S."/>
            <person name="Nolan M."/>
            <person name="Ohm R."/>
            <person name="Pangilinan J."/>
            <person name="Park H.-J."/>
            <person name="Ramirez L."/>
            <person name="Alfaro M."/>
            <person name="Sun H."/>
            <person name="Tritt A."/>
            <person name="Yoshinaga Y."/>
            <person name="Zwiers L.-H."/>
            <person name="Turgeon B."/>
            <person name="Goodwin S."/>
            <person name="Spatafora J."/>
            <person name="Crous P."/>
            <person name="Grigoriev I."/>
        </authorList>
    </citation>
    <scope>NUCLEOTIDE SEQUENCE</scope>
    <source>
        <strain evidence="6">CBS 480.64</strain>
    </source>
</reference>
<keyword evidence="2" id="KW-0547">Nucleotide-binding</keyword>
<accession>A0A6A7C683</accession>
<dbReference type="EMBL" id="MU005963">
    <property type="protein sequence ID" value="KAF2862950.1"/>
    <property type="molecule type" value="Genomic_DNA"/>
</dbReference>
<dbReference type="Proteomes" id="UP000799421">
    <property type="component" value="Unassembled WGS sequence"/>
</dbReference>
<dbReference type="PANTHER" id="PTHR12169:SF2">
    <property type="entry name" value="AFG1P"/>
    <property type="match status" value="1"/>
</dbReference>
<dbReference type="PANTHER" id="PTHR12169">
    <property type="entry name" value="ATPASE N2B"/>
    <property type="match status" value="1"/>
</dbReference>
<feature type="compositionally biased region" description="Basic and acidic residues" evidence="4">
    <location>
        <begin position="513"/>
        <end position="527"/>
    </location>
</feature>
<gene>
    <name evidence="6" type="ORF">K470DRAFT_202970</name>
</gene>
<evidence type="ECO:0000256" key="4">
    <source>
        <dbReference type="SAM" id="MobiDB-lite"/>
    </source>
</evidence>
<keyword evidence="3" id="KW-0067">ATP-binding</keyword>